<dbReference type="PANTHER" id="PTHR42718">
    <property type="entry name" value="MAJOR FACILITATOR SUPERFAMILY MULTIDRUG TRANSPORTER MFSC"/>
    <property type="match status" value="1"/>
</dbReference>
<evidence type="ECO:0000256" key="2">
    <source>
        <dbReference type="ARBA" id="ARBA00022448"/>
    </source>
</evidence>
<feature type="transmembrane region" description="Helical" evidence="7">
    <location>
        <begin position="292"/>
        <end position="314"/>
    </location>
</feature>
<dbReference type="InterPro" id="IPR020846">
    <property type="entry name" value="MFS_dom"/>
</dbReference>
<dbReference type="Gene3D" id="1.20.1720.10">
    <property type="entry name" value="Multidrug resistance protein D"/>
    <property type="match status" value="1"/>
</dbReference>
<dbReference type="InterPro" id="IPR036259">
    <property type="entry name" value="MFS_trans_sf"/>
</dbReference>
<organism evidence="9 10">
    <name type="scientific">Streptosporangium fragile</name>
    <dbReference type="NCBI Taxonomy" id="46186"/>
    <lineage>
        <taxon>Bacteria</taxon>
        <taxon>Bacillati</taxon>
        <taxon>Actinomycetota</taxon>
        <taxon>Actinomycetes</taxon>
        <taxon>Streptosporangiales</taxon>
        <taxon>Streptosporangiaceae</taxon>
        <taxon>Streptosporangium</taxon>
    </lineage>
</organism>
<keyword evidence="2" id="KW-0813">Transport</keyword>
<feature type="transmembrane region" description="Helical" evidence="7">
    <location>
        <begin position="92"/>
        <end position="113"/>
    </location>
</feature>
<keyword evidence="3" id="KW-1003">Cell membrane</keyword>
<sequence length="500" mass="50528">MLAVACLATVLLSVDLTVLHLALPQLVADLGPSATQILWIGDAYGFALAGLLITMGNVGDRIGRKKLLLVGATAFGAASAVTAYAPTPELLIAARALLGVAGATIMPSTLSIVRNVFTDPKERTVAVGVWSGMGAAGFALGPVVGGLLLDHFWWGSVFLINLPVMAVVVLAGLAVLPESRNPASGRLDPASVVLSVAGVILVIYAVKEAATRGLAETGMLVAAAAGLACLALFAWRQIRLDEPLIDIRLFRRRAFTASVGANLIAIFGMSAISLLFAWYFQLVLGWSPLQAGLAGLPGGLSATVGGALAAGLISRLGRARVVALGLTMSAASFAAYTQIGLDTSYLFFLAPMIVGGAGMGMTFAVTNDTVLASVPRERAGAAAAISETFFELGGALGIAVLGSVLTGSYRDGLRLPAGLPAEAAASAGESLPTALRAAAALPGELGAAVAAAAREAFVGSIVVTALVAAVMIAALAVVSLLGLRGVPDVIPEELLSESRG</sequence>
<name>A0ABN3W1D1_9ACTN</name>
<comment type="caution">
    <text evidence="9">The sequence shown here is derived from an EMBL/GenBank/DDBJ whole genome shotgun (WGS) entry which is preliminary data.</text>
</comment>
<feature type="transmembrane region" description="Helical" evidence="7">
    <location>
        <begin position="345"/>
        <end position="367"/>
    </location>
</feature>
<evidence type="ECO:0000313" key="9">
    <source>
        <dbReference type="EMBL" id="GAA2882383.1"/>
    </source>
</evidence>
<dbReference type="EMBL" id="BAAAVI010000033">
    <property type="protein sequence ID" value="GAA2882383.1"/>
    <property type="molecule type" value="Genomic_DNA"/>
</dbReference>
<evidence type="ECO:0000256" key="3">
    <source>
        <dbReference type="ARBA" id="ARBA00022475"/>
    </source>
</evidence>
<gene>
    <name evidence="9" type="ORF">GCM10010517_45530</name>
</gene>
<dbReference type="Proteomes" id="UP001500831">
    <property type="component" value="Unassembled WGS sequence"/>
</dbReference>
<protein>
    <submittedName>
        <fullName evidence="9">MFS transporter</fullName>
    </submittedName>
</protein>
<evidence type="ECO:0000259" key="8">
    <source>
        <dbReference type="PROSITE" id="PS50850"/>
    </source>
</evidence>
<feature type="transmembrane region" description="Helical" evidence="7">
    <location>
        <begin position="255"/>
        <end position="280"/>
    </location>
</feature>
<accession>A0ABN3W1D1</accession>
<evidence type="ECO:0000256" key="1">
    <source>
        <dbReference type="ARBA" id="ARBA00004651"/>
    </source>
</evidence>
<dbReference type="Pfam" id="PF07690">
    <property type="entry name" value="MFS_1"/>
    <property type="match status" value="1"/>
</dbReference>
<dbReference type="InterPro" id="IPR011701">
    <property type="entry name" value="MFS"/>
</dbReference>
<feature type="transmembrane region" description="Helical" evidence="7">
    <location>
        <begin position="321"/>
        <end position="339"/>
    </location>
</feature>
<keyword evidence="4 7" id="KW-0812">Transmembrane</keyword>
<feature type="domain" description="Major facilitator superfamily (MFS) profile" evidence="8">
    <location>
        <begin position="1"/>
        <end position="486"/>
    </location>
</feature>
<dbReference type="PROSITE" id="PS50850">
    <property type="entry name" value="MFS"/>
    <property type="match status" value="1"/>
</dbReference>
<feature type="transmembrane region" description="Helical" evidence="7">
    <location>
        <begin position="218"/>
        <end position="235"/>
    </location>
</feature>
<feature type="transmembrane region" description="Helical" evidence="7">
    <location>
        <begin position="67"/>
        <end position="86"/>
    </location>
</feature>
<dbReference type="SUPFAM" id="SSF103473">
    <property type="entry name" value="MFS general substrate transporter"/>
    <property type="match status" value="1"/>
</dbReference>
<feature type="transmembrane region" description="Helical" evidence="7">
    <location>
        <begin position="34"/>
        <end position="55"/>
    </location>
</feature>
<dbReference type="PANTHER" id="PTHR42718:SF47">
    <property type="entry name" value="METHYL VIOLOGEN RESISTANCE PROTEIN SMVA"/>
    <property type="match status" value="1"/>
</dbReference>
<dbReference type="Gene3D" id="1.20.1250.20">
    <property type="entry name" value="MFS general substrate transporter like domains"/>
    <property type="match status" value="1"/>
</dbReference>
<keyword evidence="6 7" id="KW-0472">Membrane</keyword>
<comment type="subcellular location">
    <subcellularLocation>
        <location evidence="1">Cell membrane</location>
        <topology evidence="1">Multi-pass membrane protein</topology>
    </subcellularLocation>
</comment>
<evidence type="ECO:0000256" key="5">
    <source>
        <dbReference type="ARBA" id="ARBA00022989"/>
    </source>
</evidence>
<evidence type="ECO:0000256" key="6">
    <source>
        <dbReference type="ARBA" id="ARBA00023136"/>
    </source>
</evidence>
<dbReference type="CDD" id="cd17321">
    <property type="entry name" value="MFS_MMR_MDR_like"/>
    <property type="match status" value="1"/>
</dbReference>
<reference evidence="9 10" key="1">
    <citation type="journal article" date="2019" name="Int. J. Syst. Evol. Microbiol.">
        <title>The Global Catalogue of Microorganisms (GCM) 10K type strain sequencing project: providing services to taxonomists for standard genome sequencing and annotation.</title>
        <authorList>
            <consortium name="The Broad Institute Genomics Platform"/>
            <consortium name="The Broad Institute Genome Sequencing Center for Infectious Disease"/>
            <person name="Wu L."/>
            <person name="Ma J."/>
        </authorList>
    </citation>
    <scope>NUCLEOTIDE SEQUENCE [LARGE SCALE GENOMIC DNA]</scope>
    <source>
        <strain evidence="9 10">JCM 6242</strain>
    </source>
</reference>
<evidence type="ECO:0000256" key="4">
    <source>
        <dbReference type="ARBA" id="ARBA00022692"/>
    </source>
</evidence>
<feature type="transmembrane region" description="Helical" evidence="7">
    <location>
        <begin position="151"/>
        <end position="175"/>
    </location>
</feature>
<keyword evidence="5 7" id="KW-1133">Transmembrane helix</keyword>
<proteinExistence type="predicted"/>
<feature type="transmembrane region" description="Helical" evidence="7">
    <location>
        <begin position="125"/>
        <end position="145"/>
    </location>
</feature>
<evidence type="ECO:0000256" key="7">
    <source>
        <dbReference type="SAM" id="Phobius"/>
    </source>
</evidence>
<feature type="transmembrane region" description="Helical" evidence="7">
    <location>
        <begin position="457"/>
        <end position="483"/>
    </location>
</feature>
<feature type="transmembrane region" description="Helical" evidence="7">
    <location>
        <begin position="187"/>
        <end position="206"/>
    </location>
</feature>
<keyword evidence="10" id="KW-1185">Reference proteome</keyword>
<evidence type="ECO:0000313" key="10">
    <source>
        <dbReference type="Proteomes" id="UP001500831"/>
    </source>
</evidence>